<dbReference type="EMBL" id="PVTE01000051">
    <property type="protein sequence ID" value="PRY21390.1"/>
    <property type="molecule type" value="Genomic_DNA"/>
</dbReference>
<dbReference type="AlphaFoldDB" id="A0A2T0RJV3"/>
<feature type="region of interest" description="Disordered" evidence="1">
    <location>
        <begin position="641"/>
        <end position="668"/>
    </location>
</feature>
<dbReference type="SUPFAM" id="SSF49785">
    <property type="entry name" value="Galactose-binding domain-like"/>
    <property type="match status" value="1"/>
</dbReference>
<feature type="domain" description="CBM6" evidence="2">
    <location>
        <begin position="1"/>
        <end position="92"/>
    </location>
</feature>
<proteinExistence type="predicted"/>
<evidence type="ECO:0000313" key="3">
    <source>
        <dbReference type="EMBL" id="PRY21390.1"/>
    </source>
</evidence>
<dbReference type="InterPro" id="IPR005084">
    <property type="entry name" value="CBM6"/>
</dbReference>
<sequence>SAGEYMSYSVSSVPAAGSYSLQLSYVSGDAQAVMGVVVNGGTVQTVSAPGLSRQTGPYGQASLNVSLNAGSNTIRIQGSGQGGFNLDRFCLTGGGCSSAPSLVLGTPSCTGSSVYSVGFTAQSGATVTASAGSVQGSSVVNVPVGTNVVVTASQGSCSTQQTANSPTSCGTSTATMVGGFAEGSLSELTALAPFVPDNNQVSSWAALTPQFISNGQIKYGIHNSIGATGFWLSEDNANPKNLINASGGADFATPSTPEKWDKGRALFYSVYGTPRGSNQDIYYQGGQQTGFVGTNSDDTGWNPNMGGDRNFHSSPILFYQRKTVAGYGEVLYAQVQPYHWSMDRQLAEVKTHCWYWLEGKFLRYFVIIDNFRTDTQRKYEGREQEGIAMYVLANMYNQTIYTGAPKANQASTSITTPIQAPNNQSDTGPRLTSECWMACSNGPNTLVLFTPYNSCFKGKQFIDTGDDNYVSNAASYMDASLYTDMDNSGTTAYSGYVYVGSEANFRSWYNSSSVALRPFKFSFNNGKRQGWASVNGRFIRENGNMVFYIGDSHTDNGVTSYSAKLVSPTGSWPSSSLSTLYVNLTFSGTLNLDVSWLKPGQTDANTGAQTKQVTLTGNGSPQTYAIQMGGNGWDGTISQISLSPQNRNNPGISTLRPNWISDTNQAPN</sequence>
<feature type="non-terminal residue" evidence="3">
    <location>
        <position position="1"/>
    </location>
</feature>
<protein>
    <submittedName>
        <fullName evidence="3">Carbohydrate-binding protein with CBM35 doain</fullName>
    </submittedName>
</protein>
<keyword evidence="4" id="KW-1185">Reference proteome</keyword>
<dbReference type="OrthoDB" id="633728at2"/>
<dbReference type="InterPro" id="IPR008979">
    <property type="entry name" value="Galactose-bd-like_sf"/>
</dbReference>
<dbReference type="PROSITE" id="PS51175">
    <property type="entry name" value="CBM6"/>
    <property type="match status" value="1"/>
</dbReference>
<gene>
    <name evidence="3" type="ORF">CLV58_15117</name>
</gene>
<comment type="caution">
    <text evidence="3">The sequence shown here is derived from an EMBL/GenBank/DDBJ whole genome shotgun (WGS) entry which is preliminary data.</text>
</comment>
<dbReference type="Gene3D" id="2.60.120.260">
    <property type="entry name" value="Galactose-binding domain-like"/>
    <property type="match status" value="1"/>
</dbReference>
<reference evidence="3 4" key="1">
    <citation type="submission" date="2018-03" db="EMBL/GenBank/DDBJ databases">
        <title>Genomic Encyclopedia of Archaeal and Bacterial Type Strains, Phase II (KMG-II): from individual species to whole genera.</title>
        <authorList>
            <person name="Goeker M."/>
        </authorList>
    </citation>
    <scope>NUCLEOTIDE SEQUENCE [LARGE SCALE GENOMIC DNA]</scope>
    <source>
        <strain evidence="3 4">DSM 28354</strain>
    </source>
</reference>
<name>A0A2T0RJV3_9BACT</name>
<dbReference type="Proteomes" id="UP000238375">
    <property type="component" value="Unassembled WGS sequence"/>
</dbReference>
<evidence type="ECO:0000259" key="2">
    <source>
        <dbReference type="PROSITE" id="PS51175"/>
    </source>
</evidence>
<evidence type="ECO:0000256" key="1">
    <source>
        <dbReference type="SAM" id="MobiDB-lite"/>
    </source>
</evidence>
<organism evidence="3 4">
    <name type="scientific">Spirosoma oryzae</name>
    <dbReference type="NCBI Taxonomy" id="1469603"/>
    <lineage>
        <taxon>Bacteria</taxon>
        <taxon>Pseudomonadati</taxon>
        <taxon>Bacteroidota</taxon>
        <taxon>Cytophagia</taxon>
        <taxon>Cytophagales</taxon>
        <taxon>Cytophagaceae</taxon>
        <taxon>Spirosoma</taxon>
    </lineage>
</organism>
<dbReference type="GO" id="GO:0030246">
    <property type="term" value="F:carbohydrate binding"/>
    <property type="evidence" value="ECO:0007669"/>
    <property type="project" value="InterPro"/>
</dbReference>
<accession>A0A2T0RJV3</accession>
<evidence type="ECO:0000313" key="4">
    <source>
        <dbReference type="Proteomes" id="UP000238375"/>
    </source>
</evidence>